<comment type="caution">
    <text evidence="9">The sequence shown here is derived from an EMBL/GenBank/DDBJ whole genome shotgun (WGS) entry which is preliminary data.</text>
</comment>
<evidence type="ECO:0000256" key="8">
    <source>
        <dbReference type="SAM" id="Phobius"/>
    </source>
</evidence>
<feature type="transmembrane region" description="Helical" evidence="8">
    <location>
        <begin position="216"/>
        <end position="238"/>
    </location>
</feature>
<dbReference type="EMBL" id="PFET01000008">
    <property type="protein sequence ID" value="PJE75911.1"/>
    <property type="molecule type" value="Genomic_DNA"/>
</dbReference>
<feature type="transmembrane region" description="Helical" evidence="8">
    <location>
        <begin position="37"/>
        <end position="58"/>
    </location>
</feature>
<dbReference type="InterPro" id="IPR018227">
    <property type="entry name" value="Amino_acid_transport_2"/>
</dbReference>
<evidence type="ECO:0000256" key="6">
    <source>
        <dbReference type="ARBA" id="ARBA00022989"/>
    </source>
</evidence>
<organism evidence="9 10">
    <name type="scientific">Candidatus Uhrbacteria bacterium CG10_big_fil_rev_8_21_14_0_10_48_11</name>
    <dbReference type="NCBI Taxonomy" id="1975037"/>
    <lineage>
        <taxon>Bacteria</taxon>
        <taxon>Candidatus Uhriibacteriota</taxon>
    </lineage>
</organism>
<feature type="transmembrane region" description="Helical" evidence="8">
    <location>
        <begin position="145"/>
        <end position="164"/>
    </location>
</feature>
<feature type="transmembrane region" description="Helical" evidence="8">
    <location>
        <begin position="258"/>
        <end position="281"/>
    </location>
</feature>
<gene>
    <name evidence="9" type="ORF">COV04_02010</name>
</gene>
<keyword evidence="3" id="KW-1003">Cell membrane</keyword>
<evidence type="ECO:0000256" key="1">
    <source>
        <dbReference type="ARBA" id="ARBA00004429"/>
    </source>
</evidence>
<evidence type="ECO:0008006" key="11">
    <source>
        <dbReference type="Google" id="ProtNLM"/>
    </source>
</evidence>
<comment type="subcellular location">
    <subcellularLocation>
        <location evidence="1">Cell inner membrane</location>
        <topology evidence="1">Multi-pass membrane protein</topology>
    </subcellularLocation>
</comment>
<evidence type="ECO:0000313" key="9">
    <source>
        <dbReference type="EMBL" id="PJE75911.1"/>
    </source>
</evidence>
<feature type="transmembrane region" description="Helical" evidence="8">
    <location>
        <begin position="176"/>
        <end position="195"/>
    </location>
</feature>
<dbReference type="Proteomes" id="UP000231152">
    <property type="component" value="Unassembled WGS sequence"/>
</dbReference>
<name>A0A2M8LEN0_9BACT</name>
<evidence type="ECO:0000256" key="5">
    <source>
        <dbReference type="ARBA" id="ARBA00022692"/>
    </source>
</evidence>
<dbReference type="Pfam" id="PF03222">
    <property type="entry name" value="Trp_Tyr_perm"/>
    <property type="match status" value="1"/>
</dbReference>
<dbReference type="GO" id="GO:0003333">
    <property type="term" value="P:amino acid transmembrane transport"/>
    <property type="evidence" value="ECO:0007669"/>
    <property type="project" value="InterPro"/>
</dbReference>
<dbReference type="PANTHER" id="PTHR32195">
    <property type="entry name" value="OS07G0662800 PROTEIN"/>
    <property type="match status" value="1"/>
</dbReference>
<protein>
    <recommendedName>
        <fullName evidence="11">Amino acid transporter transmembrane domain-containing protein</fullName>
    </recommendedName>
</protein>
<sequence>MMKEHTKIFWSAVGLISGMILGSGLFALPFAMRVSGVHWSLLFGAVAYFAVVTVQLAYGEVIVNTPGRHRLPGYVRRYLGTFAGRFESLNQILALNGILVGYALLAGIFLSKLFGGPVETWTLGFFVVSGALLIGKATQIGEINLFLTVPLIVSLLAIALTAGIRGSAAMLAFTPTAPFFIFAVFVFSLAGYTVIPDTYQIFHGIKRNRFHLREAIIVGGAIPFLVSIIFGIGVLMASGTGVTSDAISGLIPVLGSGVVQFGAALGLLAVFTSYLAIGYDLKELYTFDFKMRPVNAWVLAALLPIVPFLFGAQNFINLIALVGGLFIAIDGIFIMLMLRTMRKKTPNYDSFLPLGRIHYVIVVAIFFISALYEVFYQLVH</sequence>
<keyword evidence="4" id="KW-0997">Cell inner membrane</keyword>
<dbReference type="PANTHER" id="PTHR32195:SF26">
    <property type="entry name" value="TRYPTOPHAN OR TYROSINE TRANSPORTER PROTEIN"/>
    <property type="match status" value="1"/>
</dbReference>
<dbReference type="Gene3D" id="1.20.1740.10">
    <property type="entry name" value="Amino acid/polyamine transporter I"/>
    <property type="match status" value="1"/>
</dbReference>
<keyword evidence="2" id="KW-0813">Transport</keyword>
<reference evidence="9 10" key="1">
    <citation type="submission" date="2017-09" db="EMBL/GenBank/DDBJ databases">
        <title>Depth-based differentiation of microbial function through sediment-hosted aquifers and enrichment of novel symbionts in the deep terrestrial subsurface.</title>
        <authorList>
            <person name="Probst A.J."/>
            <person name="Ladd B."/>
            <person name="Jarett J.K."/>
            <person name="Geller-Mcgrath D.E."/>
            <person name="Sieber C.M."/>
            <person name="Emerson J.B."/>
            <person name="Anantharaman K."/>
            <person name="Thomas B.C."/>
            <person name="Malmstrom R."/>
            <person name="Stieglmeier M."/>
            <person name="Klingl A."/>
            <person name="Woyke T."/>
            <person name="Ryan C.M."/>
            <person name="Banfield J.F."/>
        </authorList>
    </citation>
    <scope>NUCLEOTIDE SEQUENCE [LARGE SCALE GENOMIC DNA]</scope>
    <source>
        <strain evidence="9">CG10_big_fil_rev_8_21_14_0_10_48_11</strain>
    </source>
</reference>
<feature type="transmembrane region" description="Helical" evidence="8">
    <location>
        <begin position="12"/>
        <end position="31"/>
    </location>
</feature>
<proteinExistence type="predicted"/>
<evidence type="ECO:0000256" key="2">
    <source>
        <dbReference type="ARBA" id="ARBA00022448"/>
    </source>
</evidence>
<feature type="transmembrane region" description="Helical" evidence="8">
    <location>
        <begin position="318"/>
        <end position="338"/>
    </location>
</feature>
<accession>A0A2M8LEN0</accession>
<dbReference type="AlphaFoldDB" id="A0A2M8LEN0"/>
<feature type="transmembrane region" description="Helical" evidence="8">
    <location>
        <begin position="92"/>
        <end position="114"/>
    </location>
</feature>
<feature type="transmembrane region" description="Helical" evidence="8">
    <location>
        <begin position="359"/>
        <end position="379"/>
    </location>
</feature>
<evidence type="ECO:0000256" key="4">
    <source>
        <dbReference type="ARBA" id="ARBA00022519"/>
    </source>
</evidence>
<evidence type="ECO:0000256" key="3">
    <source>
        <dbReference type="ARBA" id="ARBA00022475"/>
    </source>
</evidence>
<keyword evidence="5 8" id="KW-0812">Transmembrane</keyword>
<dbReference type="GO" id="GO:0005886">
    <property type="term" value="C:plasma membrane"/>
    <property type="evidence" value="ECO:0007669"/>
    <property type="project" value="UniProtKB-SubCell"/>
</dbReference>
<keyword evidence="6 8" id="KW-1133">Transmembrane helix</keyword>
<evidence type="ECO:0000256" key="7">
    <source>
        <dbReference type="ARBA" id="ARBA00023136"/>
    </source>
</evidence>
<feature type="transmembrane region" description="Helical" evidence="8">
    <location>
        <begin position="293"/>
        <end position="312"/>
    </location>
</feature>
<keyword evidence="7 8" id="KW-0472">Membrane</keyword>
<evidence type="ECO:0000313" key="10">
    <source>
        <dbReference type="Proteomes" id="UP000231152"/>
    </source>
</evidence>
<feature type="transmembrane region" description="Helical" evidence="8">
    <location>
        <begin position="120"/>
        <end position="138"/>
    </location>
</feature>